<protein>
    <submittedName>
        <fullName evidence="5">Lipase</fullName>
    </submittedName>
</protein>
<keyword evidence="1" id="KW-0732">Signal</keyword>
<dbReference type="CDD" id="cd00519">
    <property type="entry name" value="Lipase_3"/>
    <property type="match status" value="1"/>
</dbReference>
<dbReference type="Pfam" id="PF01764">
    <property type="entry name" value="Lipase_3"/>
    <property type="match status" value="1"/>
</dbReference>
<proteinExistence type="predicted"/>
<organism evidence="5 6">
    <name type="scientific">Pyrenophora tritici-repentis (strain Pt-1C-BFP)</name>
    <name type="common">Wheat tan spot fungus</name>
    <name type="synonym">Drechslera tritici-repentis</name>
    <dbReference type="NCBI Taxonomy" id="426418"/>
    <lineage>
        <taxon>Eukaryota</taxon>
        <taxon>Fungi</taxon>
        <taxon>Dikarya</taxon>
        <taxon>Ascomycota</taxon>
        <taxon>Pezizomycotina</taxon>
        <taxon>Dothideomycetes</taxon>
        <taxon>Pleosporomycetidae</taxon>
        <taxon>Pleosporales</taxon>
        <taxon>Pleosporineae</taxon>
        <taxon>Pleosporaceae</taxon>
        <taxon>Pyrenophora</taxon>
    </lineage>
</organism>
<dbReference type="Proteomes" id="UP000001471">
    <property type="component" value="Unassembled WGS sequence"/>
</dbReference>
<name>B2VVE9_PYRTR</name>
<dbReference type="OrthoDB" id="426718at2759"/>
<dbReference type="InterPro" id="IPR051299">
    <property type="entry name" value="AB_hydrolase_lip/est"/>
</dbReference>
<evidence type="ECO:0000256" key="2">
    <source>
        <dbReference type="ARBA" id="ARBA00022801"/>
    </source>
</evidence>
<evidence type="ECO:0000313" key="6">
    <source>
        <dbReference type="Proteomes" id="UP000001471"/>
    </source>
</evidence>
<dbReference type="HOGENOM" id="CLU_032957_1_0_1"/>
<evidence type="ECO:0000259" key="4">
    <source>
        <dbReference type="Pfam" id="PF03893"/>
    </source>
</evidence>
<dbReference type="GO" id="GO:0016787">
    <property type="term" value="F:hydrolase activity"/>
    <property type="evidence" value="ECO:0007669"/>
    <property type="project" value="UniProtKB-KW"/>
</dbReference>
<evidence type="ECO:0000256" key="1">
    <source>
        <dbReference type="ARBA" id="ARBA00022729"/>
    </source>
</evidence>
<dbReference type="GO" id="GO:0016042">
    <property type="term" value="P:lipid catabolic process"/>
    <property type="evidence" value="ECO:0007669"/>
    <property type="project" value="InterPro"/>
</dbReference>
<accession>B2VVE9</accession>
<dbReference type="OMA" id="YTAAAYC"/>
<dbReference type="PANTHER" id="PTHR46640">
    <property type="entry name" value="TRIACYLGLYCEROL LIPASE, PUTATIVE (AFU_ORTHOLOGUE AFUA_6G06510)-RELATED"/>
    <property type="match status" value="1"/>
</dbReference>
<dbReference type="InParanoid" id="B2VVE9"/>
<dbReference type="InterPro" id="IPR002921">
    <property type="entry name" value="Fungal_lipase-type"/>
</dbReference>
<dbReference type="EMBL" id="DS231615">
    <property type="protein sequence ID" value="EDU41702.1"/>
    <property type="molecule type" value="Genomic_DNA"/>
</dbReference>
<gene>
    <name evidence="5" type="ORF">PTRG_02264</name>
</gene>
<dbReference type="eggNOG" id="KOG4569">
    <property type="taxonomic scope" value="Eukaryota"/>
</dbReference>
<feature type="domain" description="Fungal lipase-type" evidence="3">
    <location>
        <begin position="135"/>
        <end position="265"/>
    </location>
</feature>
<dbReference type="KEGG" id="ptrr:6339771"/>
<dbReference type="InterPro" id="IPR005592">
    <property type="entry name" value="Mono/diacylglycerol_lipase_N"/>
</dbReference>
<dbReference type="PANTHER" id="PTHR46640:SF1">
    <property type="entry name" value="FUNGAL LIPASE-LIKE DOMAIN-CONTAINING PROTEIN-RELATED"/>
    <property type="match status" value="1"/>
</dbReference>
<dbReference type="AlphaFoldDB" id="B2VVE9"/>
<keyword evidence="2" id="KW-0378">Hydrolase</keyword>
<dbReference type="GeneID" id="6339771"/>
<dbReference type="Pfam" id="PF03893">
    <property type="entry name" value="Lipase3_N"/>
    <property type="match status" value="1"/>
</dbReference>
<dbReference type="InterPro" id="IPR029058">
    <property type="entry name" value="AB_hydrolase_fold"/>
</dbReference>
<reference evidence="6" key="1">
    <citation type="journal article" date="2013" name="G3 (Bethesda)">
        <title>Comparative genomics of a plant-pathogenic fungus, Pyrenophora tritici-repentis, reveals transduplication and the impact of repeat elements on pathogenicity and population divergence.</title>
        <authorList>
            <person name="Manning V.A."/>
            <person name="Pandelova I."/>
            <person name="Dhillon B."/>
            <person name="Wilhelm L.J."/>
            <person name="Goodwin S.B."/>
            <person name="Berlin A.M."/>
            <person name="Figueroa M."/>
            <person name="Freitag M."/>
            <person name="Hane J.K."/>
            <person name="Henrissat B."/>
            <person name="Holman W.H."/>
            <person name="Kodira C.D."/>
            <person name="Martin J."/>
            <person name="Oliver R.P."/>
            <person name="Robbertse B."/>
            <person name="Schackwitz W."/>
            <person name="Schwartz D.C."/>
            <person name="Spatafora J.W."/>
            <person name="Turgeon B.G."/>
            <person name="Yandava C."/>
            <person name="Young S."/>
            <person name="Zhou S."/>
            <person name="Zeng Q."/>
            <person name="Grigoriev I.V."/>
            <person name="Ma L.-J."/>
            <person name="Ciuffetti L.M."/>
        </authorList>
    </citation>
    <scope>NUCLEOTIDE SEQUENCE [LARGE SCALE GENOMIC DNA]</scope>
    <source>
        <strain evidence="6">Pt-1C-BFP</strain>
    </source>
</reference>
<sequence>MPAVYERWLVGWMKSKLAVRSANLQTPTLCTCRSIIRLGAILLGADSLRHAVPVELGRRDVSAGVLDQLAFFSQYSAAAYCLGNNNSPNTKIACPQGNCPLVEAAKTSTLTEFENSVKSDVTGFVATDTTNKLIVLSFRGSKSVRNWITNVKFPVTKTPICADCDASIGFWESWEEAQTEVLKAISTAQKKFPNFKVVATGHSLGGALATLAAGVLRSQNTTVDLYTYGAPRVGLEGISQFIGAPGKGETFRVTHKGDPVPKLPPSILGYRHSSPEHYVLSGNDVPPTVGEIEVLDGTLNLKGNAGDLGVDIGKHLFYFGNISACDGKQGIEVKA</sequence>
<feature type="domain" description="Mono-/di-acylglycerol lipase N-terminal" evidence="4">
    <location>
        <begin position="49"/>
        <end position="107"/>
    </location>
</feature>
<dbReference type="SUPFAM" id="SSF53474">
    <property type="entry name" value="alpha/beta-Hydrolases"/>
    <property type="match status" value="1"/>
</dbReference>
<dbReference type="STRING" id="426418.B2VVE9"/>
<evidence type="ECO:0000259" key="3">
    <source>
        <dbReference type="Pfam" id="PF01764"/>
    </source>
</evidence>
<dbReference type="Gene3D" id="3.40.50.1820">
    <property type="entry name" value="alpha/beta hydrolase"/>
    <property type="match status" value="1"/>
</dbReference>
<evidence type="ECO:0000313" key="5">
    <source>
        <dbReference type="EMBL" id="EDU41702.1"/>
    </source>
</evidence>